<dbReference type="EMBL" id="QJPH01000589">
    <property type="protein sequence ID" value="PZN69058.1"/>
    <property type="molecule type" value="Genomic_DNA"/>
</dbReference>
<evidence type="ECO:0000313" key="4">
    <source>
        <dbReference type="Proteomes" id="UP000249396"/>
    </source>
</evidence>
<protein>
    <recommendedName>
        <fullName evidence="2">GTPase-associated protein 1 N-terminal domain-containing protein</fullName>
    </recommendedName>
</protein>
<reference evidence="3 4" key="1">
    <citation type="journal article" date="2018" name="Aquat. Microb. Ecol.">
        <title>Gammaproteobacterial methanotrophs dominate.</title>
        <authorList>
            <person name="Rissanen A.J."/>
            <person name="Saarenheimo J."/>
            <person name="Tiirola M."/>
            <person name="Peura S."/>
            <person name="Aalto S.L."/>
            <person name="Karvinen A."/>
            <person name="Nykanen H."/>
        </authorList>
    </citation>
    <scope>NUCLEOTIDE SEQUENCE [LARGE SCALE GENOMIC DNA]</scope>
    <source>
        <strain evidence="3">AMbin10</strain>
    </source>
</reference>
<comment type="caution">
    <text evidence="3">The sequence shown here is derived from an EMBL/GenBank/DDBJ whole genome shotgun (WGS) entry which is preliminary data.</text>
</comment>
<dbReference type="Pfam" id="PF20013">
    <property type="entry name" value="GAP1-N2"/>
    <property type="match status" value="1"/>
</dbReference>
<name>A0A2W4QLX1_9GAMM</name>
<sequence length="358" mass="39776">MPTTAGQLVYTNVEKDRSPHNRGGFQALLHSQSLLSETEVDDIEPRLFYAHSPSNPSKSLFFPLGRDKLVLAHIVPLDDTDTFGRKGSYLAHALVFNQADWITGGLNPIVVLQSFPFCQSIEQALALGDRATSDIAPVSVNHPTTSTPIRQPPTETLQRLTLYALRAEAMVKERQALALIGPPDGVEQILAEVLIAVPAALNAWCSFDSFFYKGNFVSTPCWAVGLPEAPPPGRFIRVDVKQRVFLDDTAPPVPRTFFERWELARLQAHEPGIEDEKETAYTLCRWLEGSLSTTALPEEVPQKILDAVSRIVPARAKEQLIARYRPEAQTNNNQSQNAAREKKSSGGFLDGLKRWWLP</sequence>
<evidence type="ECO:0000259" key="2">
    <source>
        <dbReference type="Pfam" id="PF20013"/>
    </source>
</evidence>
<proteinExistence type="predicted"/>
<feature type="compositionally biased region" description="Low complexity" evidence="1">
    <location>
        <begin position="328"/>
        <end position="338"/>
    </location>
</feature>
<gene>
    <name evidence="3" type="ORF">DM484_30455</name>
</gene>
<feature type="domain" description="GTPase-associated protein 1 N-terminal" evidence="2">
    <location>
        <begin position="5"/>
        <end position="115"/>
    </location>
</feature>
<organism evidence="3 4">
    <name type="scientific">Candidatus Methylumidiphilus alinenensis</name>
    <dbReference type="NCBI Taxonomy" id="2202197"/>
    <lineage>
        <taxon>Bacteria</taxon>
        <taxon>Pseudomonadati</taxon>
        <taxon>Pseudomonadota</taxon>
        <taxon>Gammaproteobacteria</taxon>
        <taxon>Methylococcales</taxon>
        <taxon>Candidatus Methylumidiphilus</taxon>
    </lineage>
</organism>
<dbReference type="InterPro" id="IPR045402">
    <property type="entry name" value="GAP1-N2"/>
</dbReference>
<dbReference type="Proteomes" id="UP000249396">
    <property type="component" value="Unassembled WGS sequence"/>
</dbReference>
<evidence type="ECO:0000313" key="3">
    <source>
        <dbReference type="EMBL" id="PZN69058.1"/>
    </source>
</evidence>
<evidence type="ECO:0000256" key="1">
    <source>
        <dbReference type="SAM" id="MobiDB-lite"/>
    </source>
</evidence>
<dbReference type="AlphaFoldDB" id="A0A2W4QLX1"/>
<accession>A0A2W4QLX1</accession>
<feature type="region of interest" description="Disordered" evidence="1">
    <location>
        <begin position="325"/>
        <end position="346"/>
    </location>
</feature>